<reference evidence="1" key="1">
    <citation type="submission" date="2022-07" db="EMBL/GenBank/DDBJ databases">
        <title>Genome Sequence of Physisporinus lineatus.</title>
        <authorList>
            <person name="Buettner E."/>
        </authorList>
    </citation>
    <scope>NUCLEOTIDE SEQUENCE</scope>
    <source>
        <strain evidence="1">VT162</strain>
    </source>
</reference>
<name>A0AAD5URB0_9APHY</name>
<protein>
    <submittedName>
        <fullName evidence="1">Uncharacterized protein</fullName>
    </submittedName>
</protein>
<proteinExistence type="predicted"/>
<accession>A0AAD5URB0</accession>
<dbReference type="Proteomes" id="UP001212997">
    <property type="component" value="Unassembled WGS sequence"/>
</dbReference>
<dbReference type="EMBL" id="JANAWD010000820">
    <property type="protein sequence ID" value="KAJ3475655.1"/>
    <property type="molecule type" value="Genomic_DNA"/>
</dbReference>
<keyword evidence="2" id="KW-1185">Reference proteome</keyword>
<evidence type="ECO:0000313" key="2">
    <source>
        <dbReference type="Proteomes" id="UP001212997"/>
    </source>
</evidence>
<dbReference type="AlphaFoldDB" id="A0AAD5URB0"/>
<evidence type="ECO:0000313" key="1">
    <source>
        <dbReference type="EMBL" id="KAJ3475655.1"/>
    </source>
</evidence>
<sequence length="146" mass="16256">MAGHRASTNDVDGLEALRQFSPYSSIFMGAVREHGASRLVNQEQPQGNLKYQVVPLPESLMSKKAKKRYETVWILMLMQETGVVAYSHMRSQNVHEGPSRVDDIEKYFNSATGGIVSDLDLLTTDDSPEVIGVVQLSVIPFVFEVK</sequence>
<gene>
    <name evidence="1" type="ORF">NLI96_g11691</name>
</gene>
<organism evidence="1 2">
    <name type="scientific">Meripilus lineatus</name>
    <dbReference type="NCBI Taxonomy" id="2056292"/>
    <lineage>
        <taxon>Eukaryota</taxon>
        <taxon>Fungi</taxon>
        <taxon>Dikarya</taxon>
        <taxon>Basidiomycota</taxon>
        <taxon>Agaricomycotina</taxon>
        <taxon>Agaricomycetes</taxon>
        <taxon>Polyporales</taxon>
        <taxon>Meripilaceae</taxon>
        <taxon>Meripilus</taxon>
    </lineage>
</organism>
<comment type="caution">
    <text evidence="1">The sequence shown here is derived from an EMBL/GenBank/DDBJ whole genome shotgun (WGS) entry which is preliminary data.</text>
</comment>